<evidence type="ECO:0000256" key="8">
    <source>
        <dbReference type="PROSITE-ProRule" id="PRU00206"/>
    </source>
</evidence>
<keyword evidence="2" id="KW-0964">Secreted</keyword>
<keyword evidence="6 8" id="KW-1015">Disulfide bond</keyword>
<dbReference type="Pfam" id="PF13365">
    <property type="entry name" value="Trypsin_2"/>
    <property type="match status" value="1"/>
</dbReference>
<keyword evidence="4" id="KW-0732">Signal</keyword>
<dbReference type="SUPFAM" id="SSF57586">
    <property type="entry name" value="TNF receptor-like"/>
    <property type="match status" value="2"/>
</dbReference>
<feature type="compositionally biased region" description="Low complexity" evidence="9">
    <location>
        <begin position="241"/>
        <end position="251"/>
    </location>
</feature>
<keyword evidence="13" id="KW-1185">Reference proteome</keyword>
<name>A0A9D4INY7_DREPO</name>
<dbReference type="EMBL" id="JAIWYP010000009">
    <property type="protein sequence ID" value="KAH3778473.1"/>
    <property type="molecule type" value="Genomic_DNA"/>
</dbReference>
<dbReference type="AlphaFoldDB" id="A0A9D4INY7"/>
<sequence length="583" mass="64296">MKCANCLWAITYTADSGLTCYLCPPGMFFVKDCSQDYETAVCSPCPNGHYKAIYGKADKCQPCSSVCPNTNYESPADQPEIITANCTSTTDIKCECKPGFWREGVFHGMCRRSKLCEEGHGVKALATGNADTICEPCEPGQTFSNKSSASEKCQPCTKCDALMYVGRACQPKRDTECILLSTLFTTESTTSPNTQESHNTLYLGIGLGLGALVFAGVVIISLVWWKRNHAARSSSKDQHSSSESTHSSESDLGPTSKNDGFNAMSETSTLNGGHNILSNLSCPVESDHCISGPSVDRGILKKEKDNTLSQSMMDIYCDVMLSVGAIIRSNEVVGTGFRVGKQYIVTARHVVMEIIDPRKCGAQIFSKLKEASIVFTDNPLDPSAMHYNFNAESFYFDKDLDFAILEIAHTDGMLPKKLTLRKEPFNRVDTVSLIGYGHPGNPNKHFENSCQIIDINSRAIDIAHTVFRQNIDIFREGLLQTYDRSMVDNGYQGYESQHLILMHCFMEHGASGSPILACVNPSAGIVEVVGVLTRGFPEFYFCLDKRHKNYLPDNCRFEAGSRMESIHERMTGLPNEMMADLFG</sequence>
<comment type="caution">
    <text evidence="8">Lacks conserved residue(s) required for the propagation of feature annotation.</text>
</comment>
<keyword evidence="5" id="KW-0677">Repeat</keyword>
<keyword evidence="3" id="KW-0053">Apoptosis</keyword>
<comment type="caution">
    <text evidence="12">The sequence shown here is derived from an EMBL/GenBank/DDBJ whole genome shotgun (WGS) entry which is preliminary data.</text>
</comment>
<evidence type="ECO:0000256" key="7">
    <source>
        <dbReference type="ARBA" id="ARBA00023180"/>
    </source>
</evidence>
<organism evidence="12 13">
    <name type="scientific">Dreissena polymorpha</name>
    <name type="common">Zebra mussel</name>
    <name type="synonym">Mytilus polymorpha</name>
    <dbReference type="NCBI Taxonomy" id="45954"/>
    <lineage>
        <taxon>Eukaryota</taxon>
        <taxon>Metazoa</taxon>
        <taxon>Spiralia</taxon>
        <taxon>Lophotrochozoa</taxon>
        <taxon>Mollusca</taxon>
        <taxon>Bivalvia</taxon>
        <taxon>Autobranchia</taxon>
        <taxon>Heteroconchia</taxon>
        <taxon>Euheterodonta</taxon>
        <taxon>Imparidentia</taxon>
        <taxon>Neoheterodontei</taxon>
        <taxon>Myida</taxon>
        <taxon>Dreissenoidea</taxon>
        <taxon>Dreissenidae</taxon>
        <taxon>Dreissena</taxon>
    </lineage>
</organism>
<evidence type="ECO:0000256" key="5">
    <source>
        <dbReference type="ARBA" id="ARBA00022737"/>
    </source>
</evidence>
<dbReference type="InterPro" id="IPR043504">
    <property type="entry name" value="Peptidase_S1_PA_chymotrypsin"/>
</dbReference>
<feature type="disulfide bond" evidence="8">
    <location>
        <begin position="159"/>
        <end position="177"/>
    </location>
</feature>
<evidence type="ECO:0000256" key="10">
    <source>
        <dbReference type="SAM" id="Phobius"/>
    </source>
</evidence>
<accession>A0A9D4INY7</accession>
<dbReference type="Proteomes" id="UP000828390">
    <property type="component" value="Unassembled WGS sequence"/>
</dbReference>
<dbReference type="PROSITE" id="PS00652">
    <property type="entry name" value="TNFR_NGFR_1"/>
    <property type="match status" value="1"/>
</dbReference>
<evidence type="ECO:0000313" key="13">
    <source>
        <dbReference type="Proteomes" id="UP000828390"/>
    </source>
</evidence>
<dbReference type="Gene3D" id="2.10.50.10">
    <property type="entry name" value="Tumor Necrosis Factor Receptor, subunit A, domain 2"/>
    <property type="match status" value="2"/>
</dbReference>
<feature type="repeat" description="TNFR-Cys" evidence="8">
    <location>
        <begin position="136"/>
        <end position="177"/>
    </location>
</feature>
<dbReference type="PROSITE" id="PS50050">
    <property type="entry name" value="TNFR_NGFR_2"/>
    <property type="match status" value="2"/>
</dbReference>
<evidence type="ECO:0000256" key="2">
    <source>
        <dbReference type="ARBA" id="ARBA00022525"/>
    </source>
</evidence>
<evidence type="ECO:0000256" key="1">
    <source>
        <dbReference type="ARBA" id="ARBA00004613"/>
    </source>
</evidence>
<feature type="disulfide bond" evidence="8">
    <location>
        <begin position="45"/>
        <end position="60"/>
    </location>
</feature>
<feature type="region of interest" description="Disordered" evidence="9">
    <location>
        <begin position="233"/>
        <end position="265"/>
    </location>
</feature>
<dbReference type="SMART" id="SM00208">
    <property type="entry name" value="TNFR"/>
    <property type="match status" value="4"/>
</dbReference>
<evidence type="ECO:0000259" key="11">
    <source>
        <dbReference type="PROSITE" id="PS50050"/>
    </source>
</evidence>
<dbReference type="GO" id="GO:0005576">
    <property type="term" value="C:extracellular region"/>
    <property type="evidence" value="ECO:0007669"/>
    <property type="project" value="UniProtKB-SubCell"/>
</dbReference>
<dbReference type="InterPro" id="IPR001368">
    <property type="entry name" value="TNFR/NGFR_Cys_rich_reg"/>
</dbReference>
<reference evidence="12" key="2">
    <citation type="submission" date="2020-11" db="EMBL/GenBank/DDBJ databases">
        <authorList>
            <person name="McCartney M.A."/>
            <person name="Auch B."/>
            <person name="Kono T."/>
            <person name="Mallez S."/>
            <person name="Becker A."/>
            <person name="Gohl D.M."/>
            <person name="Silverstein K.A.T."/>
            <person name="Koren S."/>
            <person name="Bechman K.B."/>
            <person name="Herman A."/>
            <person name="Abrahante J.E."/>
            <person name="Garbe J."/>
        </authorList>
    </citation>
    <scope>NUCLEOTIDE SEQUENCE</scope>
    <source>
        <strain evidence="12">Duluth1</strain>
        <tissue evidence="12">Whole animal</tissue>
    </source>
</reference>
<protein>
    <recommendedName>
        <fullName evidence="11">TNFR-Cys domain-containing protein</fullName>
    </recommendedName>
</protein>
<feature type="disulfide bond" evidence="8">
    <location>
        <begin position="156"/>
        <end position="169"/>
    </location>
</feature>
<reference evidence="12" key="1">
    <citation type="journal article" date="2019" name="bioRxiv">
        <title>The Genome of the Zebra Mussel, Dreissena polymorpha: A Resource for Invasive Species Research.</title>
        <authorList>
            <person name="McCartney M.A."/>
            <person name="Auch B."/>
            <person name="Kono T."/>
            <person name="Mallez S."/>
            <person name="Zhang Y."/>
            <person name="Obille A."/>
            <person name="Becker A."/>
            <person name="Abrahante J.E."/>
            <person name="Garbe J."/>
            <person name="Badalamenti J.P."/>
            <person name="Herman A."/>
            <person name="Mangelson H."/>
            <person name="Liachko I."/>
            <person name="Sullivan S."/>
            <person name="Sone E.D."/>
            <person name="Koren S."/>
            <person name="Silverstein K.A.T."/>
            <person name="Beckman K.B."/>
            <person name="Gohl D.M."/>
        </authorList>
    </citation>
    <scope>NUCLEOTIDE SEQUENCE</scope>
    <source>
        <strain evidence="12">Duluth1</strain>
        <tissue evidence="12">Whole animal</tissue>
    </source>
</reference>
<comment type="subcellular location">
    <subcellularLocation>
        <location evidence="1">Secreted</location>
    </subcellularLocation>
</comment>
<keyword evidence="10" id="KW-0472">Membrane</keyword>
<feature type="transmembrane region" description="Helical" evidence="10">
    <location>
        <begin position="201"/>
        <end position="225"/>
    </location>
</feature>
<keyword evidence="7" id="KW-0325">Glycoprotein</keyword>
<evidence type="ECO:0000256" key="9">
    <source>
        <dbReference type="SAM" id="MobiDB-lite"/>
    </source>
</evidence>
<feature type="domain" description="TNFR-Cys" evidence="11">
    <location>
        <begin position="136"/>
        <end position="177"/>
    </location>
</feature>
<feature type="domain" description="TNFR-Cys" evidence="11">
    <location>
        <begin position="44"/>
        <end position="94"/>
    </location>
</feature>
<evidence type="ECO:0000256" key="3">
    <source>
        <dbReference type="ARBA" id="ARBA00022703"/>
    </source>
</evidence>
<proteinExistence type="predicted"/>
<keyword evidence="10" id="KW-1133">Transmembrane helix</keyword>
<dbReference type="Gene3D" id="2.40.10.10">
    <property type="entry name" value="Trypsin-like serine proteases"/>
    <property type="match status" value="1"/>
</dbReference>
<dbReference type="GO" id="GO:0006915">
    <property type="term" value="P:apoptotic process"/>
    <property type="evidence" value="ECO:0007669"/>
    <property type="project" value="UniProtKB-KW"/>
</dbReference>
<evidence type="ECO:0000256" key="6">
    <source>
        <dbReference type="ARBA" id="ARBA00023157"/>
    </source>
</evidence>
<dbReference type="InterPro" id="IPR052459">
    <property type="entry name" value="TNFRSF_decoy_receptor"/>
</dbReference>
<dbReference type="PANTHER" id="PTHR23097">
    <property type="entry name" value="TUMOR NECROSIS FACTOR RECEPTOR SUPERFAMILY MEMBER"/>
    <property type="match status" value="1"/>
</dbReference>
<feature type="repeat" description="TNFR-Cys" evidence="8">
    <location>
        <begin position="44"/>
        <end position="94"/>
    </location>
</feature>
<dbReference type="Pfam" id="PF00020">
    <property type="entry name" value="TNFR_c6"/>
    <property type="match status" value="1"/>
</dbReference>
<keyword evidence="10" id="KW-0812">Transmembrane</keyword>
<evidence type="ECO:0000313" key="12">
    <source>
        <dbReference type="EMBL" id="KAH3778473.1"/>
    </source>
</evidence>
<dbReference type="PANTHER" id="PTHR23097:SF181">
    <property type="entry name" value="CASPASE-8-LIKE"/>
    <property type="match status" value="1"/>
</dbReference>
<dbReference type="SUPFAM" id="SSF50494">
    <property type="entry name" value="Trypsin-like serine proteases"/>
    <property type="match status" value="1"/>
</dbReference>
<evidence type="ECO:0000256" key="4">
    <source>
        <dbReference type="ARBA" id="ARBA00022729"/>
    </source>
</evidence>
<feature type="compositionally biased region" description="Polar residues" evidence="9">
    <location>
        <begin position="253"/>
        <end position="265"/>
    </location>
</feature>
<dbReference type="InterPro" id="IPR009003">
    <property type="entry name" value="Peptidase_S1_PA"/>
</dbReference>
<gene>
    <name evidence="12" type="ORF">DPMN_179932</name>
</gene>